<feature type="region of interest" description="Disordered" evidence="1">
    <location>
        <begin position="49"/>
        <end position="77"/>
    </location>
</feature>
<organism evidence="2">
    <name type="scientific">Oppiella nova</name>
    <dbReference type="NCBI Taxonomy" id="334625"/>
    <lineage>
        <taxon>Eukaryota</taxon>
        <taxon>Metazoa</taxon>
        <taxon>Ecdysozoa</taxon>
        <taxon>Arthropoda</taxon>
        <taxon>Chelicerata</taxon>
        <taxon>Arachnida</taxon>
        <taxon>Acari</taxon>
        <taxon>Acariformes</taxon>
        <taxon>Sarcoptiformes</taxon>
        <taxon>Oribatida</taxon>
        <taxon>Brachypylina</taxon>
        <taxon>Oppioidea</taxon>
        <taxon>Oppiidae</taxon>
        <taxon>Oppiella</taxon>
    </lineage>
</organism>
<dbReference type="EMBL" id="CAJPVJ010040925">
    <property type="protein sequence ID" value="CAG2181916.1"/>
    <property type="molecule type" value="Genomic_DNA"/>
</dbReference>
<keyword evidence="3" id="KW-1185">Reference proteome</keyword>
<gene>
    <name evidence="2" type="ORF">ONB1V03_LOCUS21337</name>
</gene>
<dbReference type="AlphaFoldDB" id="A0A7R9QZZ1"/>
<proteinExistence type="predicted"/>
<feature type="compositionally biased region" description="Polar residues" evidence="1">
    <location>
        <begin position="64"/>
        <end position="73"/>
    </location>
</feature>
<dbReference type="EMBL" id="OC955750">
    <property type="protein sequence ID" value="CAD7664779.1"/>
    <property type="molecule type" value="Genomic_DNA"/>
</dbReference>
<dbReference type="Proteomes" id="UP000728032">
    <property type="component" value="Unassembled WGS sequence"/>
</dbReference>
<evidence type="ECO:0000313" key="2">
    <source>
        <dbReference type="EMBL" id="CAD7664779.1"/>
    </source>
</evidence>
<sequence length="101" mass="11044">LFIGGFGVPVEGAFLGVVAVVIGGTGDTGAAFNCFSLIRLMESDQNQVMERSDDIYDDKDEPNRTQQQTQQNEKPCVPSDAYISRWYGHEVLICGVIEGKT</sequence>
<protein>
    <submittedName>
        <fullName evidence="2">Uncharacterized protein</fullName>
    </submittedName>
</protein>
<feature type="non-terminal residue" evidence="2">
    <location>
        <position position="1"/>
    </location>
</feature>
<reference evidence="2" key="1">
    <citation type="submission" date="2020-11" db="EMBL/GenBank/DDBJ databases">
        <authorList>
            <person name="Tran Van P."/>
        </authorList>
    </citation>
    <scope>NUCLEOTIDE SEQUENCE</scope>
</reference>
<evidence type="ECO:0000256" key="1">
    <source>
        <dbReference type="SAM" id="MobiDB-lite"/>
    </source>
</evidence>
<evidence type="ECO:0000313" key="3">
    <source>
        <dbReference type="Proteomes" id="UP000728032"/>
    </source>
</evidence>
<name>A0A7R9QZZ1_9ACAR</name>
<feature type="non-terminal residue" evidence="2">
    <location>
        <position position="101"/>
    </location>
</feature>
<accession>A0A7R9QZZ1</accession>